<sequence>MKILCIIQARMGSERLPGKVIKPIMDKPMILYTLNRLSKSKYIDNIVLATSTEEREQLLVDVVKKAKYDVFRGHESNVLKRYKDASDKFGGDIIIRVTGDCPLIDAEIVDNVITYFKTNDYDYVRLDVPDTFVRGFDVEIFTKAALDKVDKTVNNINIDETKNTEEINMYKEHVTYYIYKHPEEFKIGYVKGSKFYNKDYRLCVDTKEDFNLVETIYNNFKNEFVSAKEVIEYLDNNSEVTKINRNIKQR</sequence>
<protein>
    <submittedName>
        <fullName evidence="1">3-deoxy-manno-octulosonate cytidylyltransferase</fullName>
    </submittedName>
</protein>
<dbReference type="FunFam" id="3.90.550.10:FF:000188">
    <property type="entry name" value="Polysaccharide biosynthesis protein"/>
    <property type="match status" value="1"/>
</dbReference>
<reference evidence="1 2" key="1">
    <citation type="submission" date="2020-06" db="EMBL/GenBank/DDBJ databases">
        <title>Complete Genome Sequence of Clostridium muelleri sp. nov. P21T, an Acid-Alcohol Producing Acetogen Isolated from Old Hay.</title>
        <authorList>
            <person name="Duncan K.E."/>
            <person name="Tanner R.S."/>
        </authorList>
    </citation>
    <scope>NUCLEOTIDE SEQUENCE [LARGE SCALE GENOMIC DNA]</scope>
    <source>
        <strain evidence="1 2">P21</strain>
    </source>
</reference>
<dbReference type="InterPro" id="IPR003329">
    <property type="entry name" value="Cytidylyl_trans"/>
</dbReference>
<dbReference type="EMBL" id="JABBNI010000001">
    <property type="protein sequence ID" value="NMM61290.1"/>
    <property type="molecule type" value="Genomic_DNA"/>
</dbReference>
<dbReference type="GO" id="GO:0005829">
    <property type="term" value="C:cytosol"/>
    <property type="evidence" value="ECO:0007669"/>
    <property type="project" value="TreeGrafter"/>
</dbReference>
<accession>A0A7Y0HLJ7</accession>
<gene>
    <name evidence="1" type="ORF">HBE96_00950</name>
</gene>
<dbReference type="Pfam" id="PF02348">
    <property type="entry name" value="CTP_transf_3"/>
    <property type="match status" value="1"/>
</dbReference>
<comment type="caution">
    <text evidence="1">The sequence shown here is derived from an EMBL/GenBank/DDBJ whole genome shotgun (WGS) entry which is preliminary data.</text>
</comment>
<dbReference type="PANTHER" id="PTHR42866:SF1">
    <property type="entry name" value="SPORE COAT POLYSACCHARIDE BIOSYNTHESIS PROTEIN SPSF"/>
    <property type="match status" value="1"/>
</dbReference>
<dbReference type="PANTHER" id="PTHR42866">
    <property type="entry name" value="3-DEOXY-MANNO-OCTULOSONATE CYTIDYLYLTRANSFERASE"/>
    <property type="match status" value="1"/>
</dbReference>
<keyword evidence="1" id="KW-0808">Transferase</keyword>
<dbReference type="CDD" id="cd02518">
    <property type="entry name" value="GT2_SpsF"/>
    <property type="match status" value="1"/>
</dbReference>
<evidence type="ECO:0000313" key="1">
    <source>
        <dbReference type="EMBL" id="NMM61290.1"/>
    </source>
</evidence>
<dbReference type="AlphaFoldDB" id="A0A7Y0HLJ7"/>
<evidence type="ECO:0000313" key="2">
    <source>
        <dbReference type="Proteomes" id="UP000537131"/>
    </source>
</evidence>
<name>A0A7Y0HLJ7_9CLOT</name>
<dbReference type="Proteomes" id="UP000537131">
    <property type="component" value="Unassembled WGS sequence"/>
</dbReference>
<keyword evidence="2" id="KW-1185">Reference proteome</keyword>
<proteinExistence type="predicted"/>
<dbReference type="Gene3D" id="3.90.550.10">
    <property type="entry name" value="Spore Coat Polysaccharide Biosynthesis Protein SpsA, Chain A"/>
    <property type="match status" value="1"/>
</dbReference>
<organism evidence="1 2">
    <name type="scientific">Clostridium muellerianum</name>
    <dbReference type="NCBI Taxonomy" id="2716538"/>
    <lineage>
        <taxon>Bacteria</taxon>
        <taxon>Bacillati</taxon>
        <taxon>Bacillota</taxon>
        <taxon>Clostridia</taxon>
        <taxon>Eubacteriales</taxon>
        <taxon>Clostridiaceae</taxon>
        <taxon>Clostridium</taxon>
    </lineage>
</organism>
<keyword evidence="1" id="KW-0548">Nucleotidyltransferase</keyword>
<dbReference type="InterPro" id="IPR029044">
    <property type="entry name" value="Nucleotide-diphossugar_trans"/>
</dbReference>
<dbReference type="GO" id="GO:0016779">
    <property type="term" value="F:nucleotidyltransferase activity"/>
    <property type="evidence" value="ECO:0007669"/>
    <property type="project" value="UniProtKB-KW"/>
</dbReference>
<dbReference type="SUPFAM" id="SSF53448">
    <property type="entry name" value="Nucleotide-diphospho-sugar transferases"/>
    <property type="match status" value="1"/>
</dbReference>
<dbReference type="RefSeq" id="WP_169295894.1">
    <property type="nucleotide sequence ID" value="NZ_JABBNI010000001.1"/>
</dbReference>